<name>A0AAE1KF13_PETCI</name>
<evidence type="ECO:0000256" key="7">
    <source>
        <dbReference type="ARBA" id="ARBA00022801"/>
    </source>
</evidence>
<dbReference type="InterPro" id="IPR003146">
    <property type="entry name" value="M14A_act_pep"/>
</dbReference>
<keyword evidence="8" id="KW-0862">Zinc</keyword>
<evidence type="ECO:0000256" key="4">
    <source>
        <dbReference type="ARBA" id="ARBA00022670"/>
    </source>
</evidence>
<evidence type="ECO:0000256" key="5">
    <source>
        <dbReference type="ARBA" id="ARBA00022723"/>
    </source>
</evidence>
<sequence length="421" mass="47032">MKVLLVLCGLVLVVSARPDPHPHLKGAQVLRVVPEETWQVGYLRALQQQDLYDFWTEPNSVGRPVDMMSDVFQLPVLRAALENVNLSPRVLVSDVASLVAGSTPHQHNNKDSFSTRIDWTDYYDYDQITGWLDSLATDYPSVCKTEDVGTTYEGRTMKLITIGTGAADNPGIFIDGGIHAREWISPATVTYMINELVTKGSGEFSELLSKVNFYVMPSINPDGYQYTWTNDRLWRKTRSDTDSSFGCKGVDPNRNWGFHWNEVGASSSPCSDIYAGPEPFSEVEMQVVRDQVNRFAPTLQAYLTFHSYSQLWMYPWGFTSDLPDDWQDMDNLAQNAVTALTSLYGTRYEIGSSTNTIYAAAGGSDDWVKGVAGVKYAYTVELRDTGSYGFLLPTNQIIPTAEETFEGVKVVADFIMNNNGR</sequence>
<evidence type="ECO:0000256" key="12">
    <source>
        <dbReference type="SAM" id="SignalP"/>
    </source>
</evidence>
<dbReference type="Gene3D" id="3.30.70.340">
    <property type="entry name" value="Metallocarboxypeptidase-like"/>
    <property type="match status" value="1"/>
</dbReference>
<evidence type="ECO:0000256" key="9">
    <source>
        <dbReference type="ARBA" id="ARBA00023049"/>
    </source>
</evidence>
<dbReference type="SUPFAM" id="SSF54897">
    <property type="entry name" value="Protease propeptides/inhibitors"/>
    <property type="match status" value="1"/>
</dbReference>
<dbReference type="Proteomes" id="UP001286313">
    <property type="component" value="Unassembled WGS sequence"/>
</dbReference>
<dbReference type="PANTHER" id="PTHR11705">
    <property type="entry name" value="PROTEASE FAMILY M14 CARBOXYPEPTIDASE A,B"/>
    <property type="match status" value="1"/>
</dbReference>
<dbReference type="GO" id="GO:0005615">
    <property type="term" value="C:extracellular space"/>
    <property type="evidence" value="ECO:0007669"/>
    <property type="project" value="TreeGrafter"/>
</dbReference>
<dbReference type="EMBL" id="JAWQEG010002606">
    <property type="protein sequence ID" value="KAK3870803.1"/>
    <property type="molecule type" value="Genomic_DNA"/>
</dbReference>
<dbReference type="InterPro" id="IPR057247">
    <property type="entry name" value="CARBOXYPEPT_ZN_2"/>
</dbReference>
<protein>
    <recommendedName>
        <fullName evidence="13">Peptidase M14 domain-containing protein</fullName>
    </recommendedName>
</protein>
<dbReference type="SMART" id="SM00631">
    <property type="entry name" value="Zn_pept"/>
    <property type="match status" value="1"/>
</dbReference>
<dbReference type="AlphaFoldDB" id="A0AAE1KF13"/>
<dbReference type="InterPro" id="IPR000834">
    <property type="entry name" value="Peptidase_M14"/>
</dbReference>
<feature type="active site" description="Proton donor/acceptor" evidence="11">
    <location>
        <position position="381"/>
    </location>
</feature>
<evidence type="ECO:0000256" key="1">
    <source>
        <dbReference type="ARBA" id="ARBA00001947"/>
    </source>
</evidence>
<keyword evidence="10" id="KW-1015">Disulfide bond</keyword>
<dbReference type="PROSITE" id="PS52035">
    <property type="entry name" value="PEPTIDASE_M14"/>
    <property type="match status" value="1"/>
</dbReference>
<evidence type="ECO:0000256" key="11">
    <source>
        <dbReference type="PROSITE-ProRule" id="PRU01379"/>
    </source>
</evidence>
<feature type="chain" id="PRO_5042165406" description="Peptidase M14 domain-containing protein" evidence="12">
    <location>
        <begin position="17"/>
        <end position="421"/>
    </location>
</feature>
<dbReference type="FunFam" id="3.40.630.10:FF:000001">
    <property type="entry name" value="Carboxypeptidase B"/>
    <property type="match status" value="1"/>
</dbReference>
<evidence type="ECO:0000313" key="14">
    <source>
        <dbReference type="EMBL" id="KAK3870803.1"/>
    </source>
</evidence>
<feature type="domain" description="Peptidase M14" evidence="13">
    <location>
        <begin position="121"/>
        <end position="415"/>
    </location>
</feature>
<dbReference type="PROSITE" id="PS00132">
    <property type="entry name" value="CARBOXYPEPT_ZN_1"/>
    <property type="match status" value="1"/>
</dbReference>
<dbReference type="PANTHER" id="PTHR11705:SF91">
    <property type="entry name" value="FI01817P-RELATED"/>
    <property type="match status" value="1"/>
</dbReference>
<evidence type="ECO:0000256" key="2">
    <source>
        <dbReference type="ARBA" id="ARBA00005988"/>
    </source>
</evidence>
<keyword evidence="7" id="KW-0378">Hydrolase</keyword>
<keyword evidence="5" id="KW-0479">Metal-binding</keyword>
<dbReference type="PRINTS" id="PR00765">
    <property type="entry name" value="CRBOXYPTASEA"/>
</dbReference>
<dbReference type="GO" id="GO:0004181">
    <property type="term" value="F:metallocarboxypeptidase activity"/>
    <property type="evidence" value="ECO:0007669"/>
    <property type="project" value="InterPro"/>
</dbReference>
<keyword evidence="6 12" id="KW-0732">Signal</keyword>
<proteinExistence type="inferred from homology"/>
<accession>A0AAE1KF13</accession>
<evidence type="ECO:0000256" key="6">
    <source>
        <dbReference type="ARBA" id="ARBA00022729"/>
    </source>
</evidence>
<evidence type="ECO:0000256" key="8">
    <source>
        <dbReference type="ARBA" id="ARBA00022833"/>
    </source>
</evidence>
<comment type="caution">
    <text evidence="14">The sequence shown here is derived from an EMBL/GenBank/DDBJ whole genome shotgun (WGS) entry which is preliminary data.</text>
</comment>
<evidence type="ECO:0000256" key="10">
    <source>
        <dbReference type="ARBA" id="ARBA00023157"/>
    </source>
</evidence>
<dbReference type="GO" id="GO:0006508">
    <property type="term" value="P:proteolysis"/>
    <property type="evidence" value="ECO:0007669"/>
    <property type="project" value="UniProtKB-KW"/>
</dbReference>
<dbReference type="Pfam" id="PF00246">
    <property type="entry name" value="Peptidase_M14"/>
    <property type="match status" value="1"/>
</dbReference>
<organism evidence="14 15">
    <name type="scientific">Petrolisthes cinctipes</name>
    <name type="common">Flat porcelain crab</name>
    <dbReference type="NCBI Taxonomy" id="88211"/>
    <lineage>
        <taxon>Eukaryota</taxon>
        <taxon>Metazoa</taxon>
        <taxon>Ecdysozoa</taxon>
        <taxon>Arthropoda</taxon>
        <taxon>Crustacea</taxon>
        <taxon>Multicrustacea</taxon>
        <taxon>Malacostraca</taxon>
        <taxon>Eumalacostraca</taxon>
        <taxon>Eucarida</taxon>
        <taxon>Decapoda</taxon>
        <taxon>Pleocyemata</taxon>
        <taxon>Anomura</taxon>
        <taxon>Galatheoidea</taxon>
        <taxon>Porcellanidae</taxon>
        <taxon>Petrolisthes</taxon>
    </lineage>
</organism>
<dbReference type="InterPro" id="IPR036990">
    <property type="entry name" value="M14A-like_propep"/>
</dbReference>
<comment type="similarity">
    <text evidence="2 11">Belongs to the peptidase M14 family.</text>
</comment>
<dbReference type="PROSITE" id="PS00133">
    <property type="entry name" value="CARBOXYPEPT_ZN_2"/>
    <property type="match status" value="1"/>
</dbReference>
<dbReference type="Gene3D" id="3.40.630.10">
    <property type="entry name" value="Zn peptidases"/>
    <property type="match status" value="1"/>
</dbReference>
<keyword evidence="15" id="KW-1185">Reference proteome</keyword>
<dbReference type="CDD" id="cd03860">
    <property type="entry name" value="M14_CP_A-B_like"/>
    <property type="match status" value="1"/>
</dbReference>
<dbReference type="SUPFAM" id="SSF53187">
    <property type="entry name" value="Zn-dependent exopeptidases"/>
    <property type="match status" value="1"/>
</dbReference>
<comment type="cofactor">
    <cofactor evidence="1">
        <name>Zn(2+)</name>
        <dbReference type="ChEBI" id="CHEBI:29105"/>
    </cofactor>
</comment>
<feature type="signal peptide" evidence="12">
    <location>
        <begin position="1"/>
        <end position="16"/>
    </location>
</feature>
<dbReference type="Pfam" id="PF02244">
    <property type="entry name" value="Propep_M14"/>
    <property type="match status" value="1"/>
</dbReference>
<evidence type="ECO:0000259" key="13">
    <source>
        <dbReference type="PROSITE" id="PS52035"/>
    </source>
</evidence>
<gene>
    <name evidence="14" type="ORF">Pcinc_023998</name>
</gene>
<keyword evidence="4" id="KW-0645">Protease</keyword>
<dbReference type="InterPro" id="IPR057246">
    <property type="entry name" value="CARBOXYPEPT_ZN_1"/>
</dbReference>
<evidence type="ECO:0000256" key="3">
    <source>
        <dbReference type="ARBA" id="ARBA00022645"/>
    </source>
</evidence>
<keyword evidence="9" id="KW-0482">Metalloprotease</keyword>
<reference evidence="14" key="1">
    <citation type="submission" date="2023-10" db="EMBL/GenBank/DDBJ databases">
        <title>Genome assemblies of two species of porcelain crab, Petrolisthes cinctipes and Petrolisthes manimaculis (Anomura: Porcellanidae).</title>
        <authorList>
            <person name="Angst P."/>
        </authorList>
    </citation>
    <scope>NUCLEOTIDE SEQUENCE</scope>
    <source>
        <strain evidence="14">PB745_01</strain>
        <tissue evidence="14">Gill</tissue>
    </source>
</reference>
<dbReference type="GO" id="GO:0008270">
    <property type="term" value="F:zinc ion binding"/>
    <property type="evidence" value="ECO:0007669"/>
    <property type="project" value="InterPro"/>
</dbReference>
<keyword evidence="3" id="KW-0121">Carboxypeptidase</keyword>
<evidence type="ECO:0000313" key="15">
    <source>
        <dbReference type="Proteomes" id="UP001286313"/>
    </source>
</evidence>